<comment type="similarity">
    <text evidence="2 11 12">Belongs to the RPAP2 family.</text>
</comment>
<dbReference type="GO" id="GO:0005737">
    <property type="term" value="C:cytoplasm"/>
    <property type="evidence" value="ECO:0007669"/>
    <property type="project" value="TreeGrafter"/>
</dbReference>
<organism evidence="15 16">
    <name type="scientific">Bombyx mandarina</name>
    <name type="common">Wild silk moth</name>
    <name type="synonym">Wild silkworm</name>
    <dbReference type="NCBI Taxonomy" id="7092"/>
    <lineage>
        <taxon>Eukaryota</taxon>
        <taxon>Metazoa</taxon>
        <taxon>Ecdysozoa</taxon>
        <taxon>Arthropoda</taxon>
        <taxon>Hexapoda</taxon>
        <taxon>Insecta</taxon>
        <taxon>Pterygota</taxon>
        <taxon>Neoptera</taxon>
        <taxon>Endopterygota</taxon>
        <taxon>Lepidoptera</taxon>
        <taxon>Glossata</taxon>
        <taxon>Ditrysia</taxon>
        <taxon>Bombycoidea</taxon>
        <taxon>Bombycidae</taxon>
        <taxon>Bombycinae</taxon>
        <taxon>Bombyx</taxon>
    </lineage>
</organism>
<dbReference type="EC" id="3.1.3.16" evidence="12"/>
<reference evidence="16" key="1">
    <citation type="submission" date="2025-08" db="UniProtKB">
        <authorList>
            <consortium name="RefSeq"/>
        </authorList>
    </citation>
    <scope>IDENTIFICATION</scope>
    <source>
        <tissue evidence="16">Silk gland</tissue>
    </source>
</reference>
<comment type="catalytic activity">
    <reaction evidence="9 12">
        <text>O-phospho-L-seryl-[protein] + H2O = L-seryl-[protein] + phosphate</text>
        <dbReference type="Rhea" id="RHEA:20629"/>
        <dbReference type="Rhea" id="RHEA-COMP:9863"/>
        <dbReference type="Rhea" id="RHEA-COMP:11604"/>
        <dbReference type="ChEBI" id="CHEBI:15377"/>
        <dbReference type="ChEBI" id="CHEBI:29999"/>
        <dbReference type="ChEBI" id="CHEBI:43474"/>
        <dbReference type="ChEBI" id="CHEBI:83421"/>
        <dbReference type="EC" id="3.1.3.16"/>
    </reaction>
</comment>
<keyword evidence="3 12" id="KW-0479">Metal-binding</keyword>
<dbReference type="InterPro" id="IPR038534">
    <property type="entry name" value="Rtr1/RPAP2_sf"/>
</dbReference>
<comment type="catalytic activity">
    <reaction evidence="10 12">
        <text>O-phospho-L-threonyl-[protein] + H2O = L-threonyl-[protein] + phosphate</text>
        <dbReference type="Rhea" id="RHEA:47004"/>
        <dbReference type="Rhea" id="RHEA-COMP:11060"/>
        <dbReference type="Rhea" id="RHEA-COMP:11605"/>
        <dbReference type="ChEBI" id="CHEBI:15377"/>
        <dbReference type="ChEBI" id="CHEBI:30013"/>
        <dbReference type="ChEBI" id="CHEBI:43474"/>
        <dbReference type="ChEBI" id="CHEBI:61977"/>
        <dbReference type="EC" id="3.1.3.16"/>
    </reaction>
</comment>
<accession>A0A6J2JMZ8</accession>
<dbReference type="Pfam" id="PF04181">
    <property type="entry name" value="RPAP2_Rtr1"/>
    <property type="match status" value="1"/>
</dbReference>
<name>A0A6J2JMZ8_BOMMA</name>
<dbReference type="InterPro" id="IPR007308">
    <property type="entry name" value="Rtr1/RPAP2_dom"/>
</dbReference>
<evidence type="ECO:0000256" key="11">
    <source>
        <dbReference type="PROSITE-ProRule" id="PRU00812"/>
    </source>
</evidence>
<dbReference type="GO" id="GO:0008420">
    <property type="term" value="F:RNA polymerase II CTD heptapeptide repeat phosphatase activity"/>
    <property type="evidence" value="ECO:0007669"/>
    <property type="project" value="UniProtKB-UniRule"/>
</dbReference>
<dbReference type="Proteomes" id="UP000504629">
    <property type="component" value="Unplaced"/>
</dbReference>
<dbReference type="RefSeq" id="XP_028029704.1">
    <property type="nucleotide sequence ID" value="XM_028173903.1"/>
</dbReference>
<evidence type="ECO:0000256" key="6">
    <source>
        <dbReference type="ARBA" id="ARBA00022833"/>
    </source>
</evidence>
<evidence type="ECO:0000256" key="1">
    <source>
        <dbReference type="ARBA" id="ARBA00004123"/>
    </source>
</evidence>
<dbReference type="KEGG" id="bman:114242653"/>
<dbReference type="InterPro" id="IPR039693">
    <property type="entry name" value="Rtr1/RPAP2"/>
</dbReference>
<evidence type="ECO:0000256" key="9">
    <source>
        <dbReference type="ARBA" id="ARBA00047761"/>
    </source>
</evidence>
<dbReference type="GO" id="GO:0008270">
    <property type="term" value="F:zinc ion binding"/>
    <property type="evidence" value="ECO:0007669"/>
    <property type="project" value="UniProtKB-KW"/>
</dbReference>
<dbReference type="GeneID" id="114242653"/>
<protein>
    <recommendedName>
        <fullName evidence="12">RNA polymerase II subunit B1 CTD phosphatase RPAP2 homolog</fullName>
        <ecNumber evidence="12">3.1.3.16</ecNumber>
    </recommendedName>
</protein>
<comment type="function">
    <text evidence="12">Putative RNA polymerase II subunit B1 C-terminal domain (CTD) phosphatase involved in RNA polymerase II transcription regulation.</text>
</comment>
<evidence type="ECO:0000256" key="7">
    <source>
        <dbReference type="ARBA" id="ARBA00022912"/>
    </source>
</evidence>
<evidence type="ECO:0000256" key="13">
    <source>
        <dbReference type="SAM" id="MobiDB-lite"/>
    </source>
</evidence>
<evidence type="ECO:0000313" key="15">
    <source>
        <dbReference type="Proteomes" id="UP000504629"/>
    </source>
</evidence>
<dbReference type="PANTHER" id="PTHR14732:SF0">
    <property type="entry name" value="RNA POLYMERASE II SUBUNIT B1 CTD PHOSPHATASE RPAP2-RELATED"/>
    <property type="match status" value="1"/>
</dbReference>
<keyword evidence="15" id="KW-1185">Reference proteome</keyword>
<feature type="region of interest" description="Disordered" evidence="13">
    <location>
        <begin position="222"/>
        <end position="242"/>
    </location>
</feature>
<dbReference type="PROSITE" id="PS51479">
    <property type="entry name" value="ZF_RTR1"/>
    <property type="match status" value="1"/>
</dbReference>
<keyword evidence="5 12" id="KW-0378">Hydrolase</keyword>
<keyword evidence="7 12" id="KW-0904">Protein phosphatase</keyword>
<dbReference type="PANTHER" id="PTHR14732">
    <property type="entry name" value="RNA POLYMERASE II SUBUNIT B1 CTD PHOSPHATASE RPAP2-RELATED"/>
    <property type="match status" value="1"/>
</dbReference>
<evidence type="ECO:0000256" key="3">
    <source>
        <dbReference type="ARBA" id="ARBA00022723"/>
    </source>
</evidence>
<evidence type="ECO:0000256" key="10">
    <source>
        <dbReference type="ARBA" id="ARBA00048336"/>
    </source>
</evidence>
<dbReference type="GO" id="GO:0005634">
    <property type="term" value="C:nucleus"/>
    <property type="evidence" value="ECO:0007669"/>
    <property type="project" value="UniProtKB-SubCell"/>
</dbReference>
<evidence type="ECO:0000256" key="8">
    <source>
        <dbReference type="ARBA" id="ARBA00023242"/>
    </source>
</evidence>
<evidence type="ECO:0000256" key="12">
    <source>
        <dbReference type="RuleBase" id="RU367080"/>
    </source>
</evidence>
<keyword evidence="4 12" id="KW-0863">Zinc-finger</keyword>
<dbReference type="AlphaFoldDB" id="A0A6J2JMZ8"/>
<proteinExistence type="inferred from homology"/>
<dbReference type="OrthoDB" id="2590500at2759"/>
<dbReference type="GO" id="GO:0043175">
    <property type="term" value="F:RNA polymerase core enzyme binding"/>
    <property type="evidence" value="ECO:0007669"/>
    <property type="project" value="UniProtKB-UniRule"/>
</dbReference>
<comment type="subcellular location">
    <subcellularLocation>
        <location evidence="1 12">Nucleus</location>
    </subcellularLocation>
</comment>
<evidence type="ECO:0000256" key="5">
    <source>
        <dbReference type="ARBA" id="ARBA00022801"/>
    </source>
</evidence>
<gene>
    <name evidence="16" type="primary">LOC114242653</name>
</gene>
<evidence type="ECO:0000259" key="14">
    <source>
        <dbReference type="PROSITE" id="PS51479"/>
    </source>
</evidence>
<feature type="domain" description="RTR1-type" evidence="14">
    <location>
        <begin position="59"/>
        <end position="144"/>
    </location>
</feature>
<evidence type="ECO:0000313" key="16">
    <source>
        <dbReference type="RefSeq" id="XP_028029704.1"/>
    </source>
</evidence>
<keyword evidence="6 12" id="KW-0862">Zinc</keyword>
<evidence type="ECO:0000256" key="2">
    <source>
        <dbReference type="ARBA" id="ARBA00005676"/>
    </source>
</evidence>
<dbReference type="Gene3D" id="1.25.40.820">
    <property type="match status" value="1"/>
</dbReference>
<evidence type="ECO:0000256" key="4">
    <source>
        <dbReference type="ARBA" id="ARBA00022771"/>
    </source>
</evidence>
<sequence>MNKMETNVKPPKKKPTTIEDLTKEQIQQAIIKKRECNSKAQHIVESFLENSINEVYFLKCLPDLNQSHFEDVIEERSIISLCGYPLCSNTLSKKDIPKQKYRISMKTNKVYDITVRKSFCSNSCYKSAMHIKKQMLTSPLWFREYEIIPQFNLLPMNSADGCMGQEIDVSIIDRVKVELENKPFVGTSVFVKATLRDMASNNGKDDVYNKATEKQNEQNFKLSTESPELDEKEMKHKDSVNKASEGKSYILNTESNSVQTQKYPQEKSCPVSVKSENTDKMKKAVYNPMNIVGDIIEKPEKKIDLTLLSAKDEQNNTSSSLSQEKKKEKKPLVTVLIVEVEKCLAEWFTLDTLIFLYGEEKVREMVADKEDSVKEYLKNFTKGTFYNSTAYDQYQALCRKLNMLELEDKRYDAKTMQREMKPLPDYTMLQEESKKIQLKVKAFFAGQTEIPEPEPEEKNTQSDENFTALPLVDKNSQNALRRRIVCQHLNKTLPDILRCLGLLSLAISTEVRLLVNTFKLKANNIMFKPIQWTMITIIFIKLLSLRDVQLAHLLEQPKAYQHIQLLLLSYKQDNGYLDRLIFWLTDVDRLLNTNSHCAIE</sequence>
<keyword evidence="8 12" id="KW-0539">Nucleus</keyword>